<sequence length="391" mass="42997">MRYQAKVLNGSLLTMVELQADDEQDAYAQLKSKGLLAVSLQLDKSGKARLKKEAFPLALFSQELLALLHSGLNLVEAIEALSLRQDHTRTVLQAILQSLQQGKSFSAALERQPEIFPPLYFATVKAAERTGDLGNALSRYIAYDNQVSLLKKKIVSASIYPMLLIIVGGLVIAFLMGFVVPKFSSVYEGTGADLPWMSQMMLQWGTLISQHGETMLAIVVGMVIGLVVLFKTPAMRQAMIRSIWRIPAVGAKLQLYQLARFYRTMGMLLAGGTPIMTAIDSLGGLLDSSMALSLQRAQTMISQGQPLSHAFKTAGMTTPIGERMLLVGERGGNVAQMMDSIAGFYDEELARWIDWFTKLFEPLLMLFIGLVIGVVVLLLYMPIFELAGQIQ</sequence>
<evidence type="ECO:0000256" key="2">
    <source>
        <dbReference type="ARBA" id="ARBA00005745"/>
    </source>
</evidence>
<evidence type="ECO:0000256" key="1">
    <source>
        <dbReference type="ARBA" id="ARBA00004651"/>
    </source>
</evidence>
<dbReference type="Gene3D" id="1.20.81.30">
    <property type="entry name" value="Type II secretion system (T2SS), domain F"/>
    <property type="match status" value="2"/>
</dbReference>
<evidence type="ECO:0000256" key="4">
    <source>
        <dbReference type="ARBA" id="ARBA00022692"/>
    </source>
</evidence>
<keyword evidence="5 7" id="KW-1133">Transmembrane helix</keyword>
<comment type="caution">
    <text evidence="9">The sequence shown here is derived from an EMBL/GenBank/DDBJ whole genome shotgun (WGS) entry which is preliminary data.</text>
</comment>
<dbReference type="PRINTS" id="PR00812">
    <property type="entry name" value="BCTERIALGSPF"/>
</dbReference>
<feature type="transmembrane region" description="Helical" evidence="7">
    <location>
        <begin position="159"/>
        <end position="180"/>
    </location>
</feature>
<proteinExistence type="inferred from homology"/>
<dbReference type="InterPro" id="IPR018076">
    <property type="entry name" value="T2SS_GspF_dom"/>
</dbReference>
<keyword evidence="10" id="KW-1185">Reference proteome</keyword>
<reference evidence="10" key="1">
    <citation type="journal article" date="2019" name="Int. J. Syst. Evol. Microbiol.">
        <title>The Global Catalogue of Microorganisms (GCM) 10K type strain sequencing project: providing services to taxonomists for standard genome sequencing and annotation.</title>
        <authorList>
            <consortium name="The Broad Institute Genomics Platform"/>
            <consortium name="The Broad Institute Genome Sequencing Center for Infectious Disease"/>
            <person name="Wu L."/>
            <person name="Ma J."/>
        </authorList>
    </citation>
    <scope>NUCLEOTIDE SEQUENCE [LARGE SCALE GENOMIC DNA]</scope>
    <source>
        <strain evidence="10">CCUG 58412</strain>
    </source>
</reference>
<evidence type="ECO:0000256" key="6">
    <source>
        <dbReference type="ARBA" id="ARBA00023136"/>
    </source>
</evidence>
<dbReference type="Pfam" id="PF00482">
    <property type="entry name" value="T2SSF"/>
    <property type="match status" value="2"/>
</dbReference>
<accession>A0ABW3F0L6</accession>
<dbReference type="Proteomes" id="UP001597128">
    <property type="component" value="Unassembled WGS sequence"/>
</dbReference>
<keyword evidence="4 7" id="KW-0812">Transmembrane</keyword>
<protein>
    <submittedName>
        <fullName evidence="9">Type II secretion system F family protein</fullName>
    </submittedName>
</protein>
<evidence type="ECO:0000313" key="9">
    <source>
        <dbReference type="EMBL" id="MFD0911919.1"/>
    </source>
</evidence>
<name>A0ABW3F0L6_9PROT</name>
<dbReference type="EMBL" id="JBHTKB010000001">
    <property type="protein sequence ID" value="MFD0911919.1"/>
    <property type="molecule type" value="Genomic_DNA"/>
</dbReference>
<keyword evidence="6 7" id="KW-0472">Membrane</keyword>
<feature type="transmembrane region" description="Helical" evidence="7">
    <location>
        <begin position="363"/>
        <end position="383"/>
    </location>
</feature>
<evidence type="ECO:0000313" key="10">
    <source>
        <dbReference type="Proteomes" id="UP001597128"/>
    </source>
</evidence>
<dbReference type="InterPro" id="IPR003004">
    <property type="entry name" value="GspF/PilC"/>
</dbReference>
<comment type="similarity">
    <text evidence="2">Belongs to the GSP F family.</text>
</comment>
<comment type="subcellular location">
    <subcellularLocation>
        <location evidence="1">Cell membrane</location>
        <topology evidence="1">Multi-pass membrane protein</topology>
    </subcellularLocation>
</comment>
<gene>
    <name evidence="9" type="ORF">ACFQ1Z_00030</name>
</gene>
<dbReference type="PANTHER" id="PTHR30012:SF0">
    <property type="entry name" value="TYPE II SECRETION SYSTEM PROTEIN F-RELATED"/>
    <property type="match status" value="1"/>
</dbReference>
<evidence type="ECO:0000256" key="3">
    <source>
        <dbReference type="ARBA" id="ARBA00022475"/>
    </source>
</evidence>
<feature type="domain" description="Type II secretion system protein GspF" evidence="8">
    <location>
        <begin position="60"/>
        <end position="181"/>
    </location>
</feature>
<dbReference type="PANTHER" id="PTHR30012">
    <property type="entry name" value="GENERAL SECRETION PATHWAY PROTEIN"/>
    <property type="match status" value="1"/>
</dbReference>
<feature type="domain" description="Type II secretion system protein GspF" evidence="8">
    <location>
        <begin position="261"/>
        <end position="382"/>
    </location>
</feature>
<evidence type="ECO:0000259" key="8">
    <source>
        <dbReference type="Pfam" id="PF00482"/>
    </source>
</evidence>
<evidence type="ECO:0000256" key="5">
    <source>
        <dbReference type="ARBA" id="ARBA00022989"/>
    </source>
</evidence>
<keyword evidence="3" id="KW-1003">Cell membrane</keyword>
<evidence type="ECO:0000256" key="7">
    <source>
        <dbReference type="SAM" id="Phobius"/>
    </source>
</evidence>
<feature type="transmembrane region" description="Helical" evidence="7">
    <location>
        <begin position="214"/>
        <end position="232"/>
    </location>
</feature>
<organism evidence="9 10">
    <name type="scientific">Methylophilus luteus</name>
    <dbReference type="NCBI Taxonomy" id="640108"/>
    <lineage>
        <taxon>Bacteria</taxon>
        <taxon>Pseudomonadati</taxon>
        <taxon>Pseudomonadota</taxon>
        <taxon>Betaproteobacteria</taxon>
        <taxon>Nitrosomonadales</taxon>
        <taxon>Methylophilaceae</taxon>
        <taxon>Methylophilus</taxon>
    </lineage>
</organism>
<dbReference type="RefSeq" id="WP_379054384.1">
    <property type="nucleotide sequence ID" value="NZ_JBHTKB010000001.1"/>
</dbReference>
<dbReference type="InterPro" id="IPR042094">
    <property type="entry name" value="T2SS_GspF_sf"/>
</dbReference>